<dbReference type="InterPro" id="IPR027463">
    <property type="entry name" value="AcrB_DN_DC_subdom"/>
</dbReference>
<protein>
    <submittedName>
        <fullName evidence="1">Uncharacterized protein</fullName>
    </submittedName>
</protein>
<keyword evidence="2" id="KW-1185">Reference proteome</keyword>
<gene>
    <name evidence="1" type="ORF">MO867_15640</name>
</gene>
<dbReference type="Gene3D" id="3.30.70.1440">
    <property type="entry name" value="Multidrug efflux transporter AcrB pore domain"/>
    <property type="match status" value="1"/>
</dbReference>
<dbReference type="Gene3D" id="3.30.2090.10">
    <property type="entry name" value="Multidrug efflux transporter AcrB TolC docking domain, DN and DC subdomains"/>
    <property type="match status" value="1"/>
</dbReference>
<dbReference type="AlphaFoldDB" id="A0A9X2EQ55"/>
<evidence type="ECO:0000313" key="2">
    <source>
        <dbReference type="Proteomes" id="UP001139028"/>
    </source>
</evidence>
<evidence type="ECO:0000313" key="1">
    <source>
        <dbReference type="EMBL" id="MCO1335769.1"/>
    </source>
</evidence>
<proteinExistence type="predicted"/>
<comment type="caution">
    <text evidence="1">The sequence shown here is derived from an EMBL/GenBank/DDBJ whole genome shotgun (WGS) entry which is preliminary data.</text>
</comment>
<sequence>MDDVYNIIIRAGNGLWLPLLDLVEIDQGRAYAKIHRHEGRRVTTVTANVEPNDQAALVINALDCSVMPQLQTEFPGLAISYDGGQVDEREEFTSLGLTFLLACFTCFWRCL</sequence>
<name>A0A9X2EQ55_9GAMM</name>
<reference evidence="1" key="1">
    <citation type="journal article" date="2022" name="Arch. Microbiol.">
        <title>Microbulbifer okhotskensis sp. nov., isolated from a deep bottom sediment of the Okhotsk Sea.</title>
        <authorList>
            <person name="Romanenko L."/>
            <person name="Kurilenko V."/>
            <person name="Otstavnykh N."/>
            <person name="Velansky P."/>
            <person name="Isaeva M."/>
            <person name="Mikhailov V."/>
        </authorList>
    </citation>
    <scope>NUCLEOTIDE SEQUENCE</scope>
    <source>
        <strain evidence="1">OS29</strain>
    </source>
</reference>
<organism evidence="1 2">
    <name type="scientific">Microbulbifer okhotskensis</name>
    <dbReference type="NCBI Taxonomy" id="2926617"/>
    <lineage>
        <taxon>Bacteria</taxon>
        <taxon>Pseudomonadati</taxon>
        <taxon>Pseudomonadota</taxon>
        <taxon>Gammaproteobacteria</taxon>
        <taxon>Cellvibrionales</taxon>
        <taxon>Microbulbiferaceae</taxon>
        <taxon>Microbulbifer</taxon>
    </lineage>
</organism>
<dbReference type="EMBL" id="JALBWM010000080">
    <property type="protein sequence ID" value="MCO1335769.1"/>
    <property type="molecule type" value="Genomic_DNA"/>
</dbReference>
<accession>A0A9X2EQ55</accession>
<dbReference type="Proteomes" id="UP001139028">
    <property type="component" value="Unassembled WGS sequence"/>
</dbReference>
<dbReference type="Gene3D" id="1.20.1640.10">
    <property type="entry name" value="Multidrug efflux transporter AcrB transmembrane domain"/>
    <property type="match status" value="1"/>
</dbReference>